<dbReference type="AlphaFoldDB" id="A0A381V904"/>
<keyword evidence="1" id="KW-0663">Pyridoxal phosphate</keyword>
<dbReference type="SUPFAM" id="SSF53383">
    <property type="entry name" value="PLP-dependent transferases"/>
    <property type="match status" value="1"/>
</dbReference>
<dbReference type="InterPro" id="IPR015421">
    <property type="entry name" value="PyrdxlP-dep_Trfase_major"/>
</dbReference>
<dbReference type="Pfam" id="PF00266">
    <property type="entry name" value="Aminotran_5"/>
    <property type="match status" value="1"/>
</dbReference>
<feature type="domain" description="Aminotransferase class V" evidence="2">
    <location>
        <begin position="34"/>
        <end position="440"/>
    </location>
</feature>
<proteinExistence type="predicted"/>
<sequence length="492" mass="55118">MTTTKTSLLAKVQNDFIGLDTVYTLADGRKTKRVYLDSTASTLMMGKVYDLVEKFLDHYANSHSLLHFSAKISTTQYQWAHDRVLSFLGADPEEYTCFFTGSGTTAGINRLARVFRDYRPDKDIVLVSIMEHHSNDLPHRKHAGKVVHTPLKIHSSGQPGCLNIDALKENLQKYGERVNYVAITGISNVTGIINPIYDIAELAHKYGALVLIDGAQTAAHMPVKMSDHENPNRNIDAFVFSGHKTYVPGSPGVVVCRKDILLAIEPEEVGGGMVEDVFVDNYLIKDYFPDREEAGTPNIPGAIALATAIEILDRIGMDVIYEEEEILVNAALKRMLENPDMIIYGETDVYKCTRAGSISFNIKGMHHGLTAAILNDYFNIAVRNECFCAHPYVKELILDDMLDAIEDMAQDEIESKYKLLAGMVRASFGIYNKMEDVDSLINAINGIVMRKEEFSNLYHVDESGNYVHNFFKMEMKNNFSIPDILDKYLSSI</sequence>
<organism evidence="3">
    <name type="scientific">marine metagenome</name>
    <dbReference type="NCBI Taxonomy" id="408172"/>
    <lineage>
        <taxon>unclassified sequences</taxon>
        <taxon>metagenomes</taxon>
        <taxon>ecological metagenomes</taxon>
    </lineage>
</organism>
<dbReference type="EMBL" id="UINC01008042">
    <property type="protein sequence ID" value="SVA36228.1"/>
    <property type="molecule type" value="Genomic_DNA"/>
</dbReference>
<dbReference type="PANTHER" id="PTHR43586:SF8">
    <property type="entry name" value="CYSTEINE DESULFURASE 1, CHLOROPLASTIC"/>
    <property type="match status" value="1"/>
</dbReference>
<evidence type="ECO:0000256" key="1">
    <source>
        <dbReference type="ARBA" id="ARBA00022898"/>
    </source>
</evidence>
<dbReference type="PANTHER" id="PTHR43586">
    <property type="entry name" value="CYSTEINE DESULFURASE"/>
    <property type="match status" value="1"/>
</dbReference>
<evidence type="ECO:0000313" key="3">
    <source>
        <dbReference type="EMBL" id="SVA36228.1"/>
    </source>
</evidence>
<name>A0A381V904_9ZZZZ</name>
<reference evidence="3" key="1">
    <citation type="submission" date="2018-05" db="EMBL/GenBank/DDBJ databases">
        <authorList>
            <person name="Lanie J.A."/>
            <person name="Ng W.-L."/>
            <person name="Kazmierczak K.M."/>
            <person name="Andrzejewski T.M."/>
            <person name="Davidsen T.M."/>
            <person name="Wayne K.J."/>
            <person name="Tettelin H."/>
            <person name="Glass J.I."/>
            <person name="Rusch D."/>
            <person name="Podicherti R."/>
            <person name="Tsui H.-C.T."/>
            <person name="Winkler M.E."/>
        </authorList>
    </citation>
    <scope>NUCLEOTIDE SEQUENCE</scope>
</reference>
<gene>
    <name evidence="3" type="ORF">METZ01_LOCUS89082</name>
</gene>
<dbReference type="InterPro" id="IPR015424">
    <property type="entry name" value="PyrdxlP-dep_Trfase"/>
</dbReference>
<dbReference type="Gene3D" id="3.90.1150.10">
    <property type="entry name" value="Aspartate Aminotransferase, domain 1"/>
    <property type="match status" value="1"/>
</dbReference>
<evidence type="ECO:0000259" key="2">
    <source>
        <dbReference type="Pfam" id="PF00266"/>
    </source>
</evidence>
<protein>
    <recommendedName>
        <fullName evidence="2">Aminotransferase class V domain-containing protein</fullName>
    </recommendedName>
</protein>
<dbReference type="Gene3D" id="3.40.640.10">
    <property type="entry name" value="Type I PLP-dependent aspartate aminotransferase-like (Major domain)"/>
    <property type="match status" value="1"/>
</dbReference>
<dbReference type="InterPro" id="IPR015422">
    <property type="entry name" value="PyrdxlP-dep_Trfase_small"/>
</dbReference>
<dbReference type="InterPro" id="IPR000192">
    <property type="entry name" value="Aminotrans_V_dom"/>
</dbReference>
<accession>A0A381V904</accession>